<protein>
    <submittedName>
        <fullName evidence="2">Uncharacterized protein</fullName>
    </submittedName>
</protein>
<evidence type="ECO:0000256" key="1">
    <source>
        <dbReference type="SAM" id="Phobius"/>
    </source>
</evidence>
<dbReference type="InterPro" id="IPR046617">
    <property type="entry name" value="DUF6730"/>
</dbReference>
<accession>A0ABP1EHQ9</accession>
<keyword evidence="1" id="KW-1133">Transmembrane helix</keyword>
<sequence>MAKIEEVTALLIDEIATFEKAIKEFKKQTEGIEKHKIEIDVSQVKNVFKEFEHKINTSYKLENNQLKVIQNKLNKSAIFPNWMAVLFSMFFIVLILSFGFNFYQYQQKKEVEIIAYNKGEKNIKNKMIIFFDKNPKSLKAYEKWAKKTKK</sequence>
<dbReference type="Pfam" id="PF20503">
    <property type="entry name" value="DUF6730"/>
    <property type="match status" value="1"/>
</dbReference>
<dbReference type="RefSeq" id="WP_101901966.1">
    <property type="nucleotide sequence ID" value="NZ_OZ038524.1"/>
</dbReference>
<keyword evidence="1" id="KW-0472">Membrane</keyword>
<evidence type="ECO:0000313" key="2">
    <source>
        <dbReference type="EMBL" id="CAL2080269.1"/>
    </source>
</evidence>
<dbReference type="EMBL" id="OZ038524">
    <property type="protein sequence ID" value="CAL2080269.1"/>
    <property type="molecule type" value="Genomic_DNA"/>
</dbReference>
<keyword evidence="1" id="KW-0812">Transmembrane</keyword>
<proteinExistence type="predicted"/>
<evidence type="ECO:0000313" key="3">
    <source>
        <dbReference type="Proteomes" id="UP001497514"/>
    </source>
</evidence>
<feature type="transmembrane region" description="Helical" evidence="1">
    <location>
        <begin position="82"/>
        <end position="103"/>
    </location>
</feature>
<reference evidence="2 3" key="1">
    <citation type="submission" date="2024-05" db="EMBL/GenBank/DDBJ databases">
        <authorList>
            <person name="Duchaud E."/>
        </authorList>
    </citation>
    <scope>NUCLEOTIDE SEQUENCE [LARGE SCALE GENOMIC DNA]</scope>
    <source>
        <strain evidence="2">Ena-SAMPLE-TAB-13-05-2024-13:56:06:370-140309</strain>
    </source>
</reference>
<gene>
    <name evidence="2" type="ORF">TD3509T_0974</name>
</gene>
<organism evidence="2 3">
    <name type="scientific">Tenacibaculum dicentrarchi</name>
    <dbReference type="NCBI Taxonomy" id="669041"/>
    <lineage>
        <taxon>Bacteria</taxon>
        <taxon>Pseudomonadati</taxon>
        <taxon>Bacteroidota</taxon>
        <taxon>Flavobacteriia</taxon>
        <taxon>Flavobacteriales</taxon>
        <taxon>Flavobacteriaceae</taxon>
        <taxon>Tenacibaculum</taxon>
    </lineage>
</organism>
<dbReference type="Proteomes" id="UP001497514">
    <property type="component" value="Chromosome"/>
</dbReference>
<keyword evidence="3" id="KW-1185">Reference proteome</keyword>
<name>A0ABP1EHQ9_9FLAO</name>